<evidence type="ECO:0000256" key="1">
    <source>
        <dbReference type="SAM" id="MobiDB-lite"/>
    </source>
</evidence>
<reference evidence="2" key="1">
    <citation type="submission" date="2015-08" db="EMBL/GenBank/DDBJ databases">
        <title>Discovery of a novel antibiotic invisible to genome mining, by efficient functional screening of genomic libraries.</title>
        <authorList>
            <person name="Xu M."/>
            <person name="Wang Y."/>
            <person name="Liu M."/>
            <person name="Zhao Z."/>
            <person name="Xu L."/>
            <person name="Chen X."/>
            <person name="Gao G."/>
            <person name="Han D."/>
            <person name="Liu L."/>
            <person name="Huang S."/>
            <person name="He X."/>
            <person name="Lin S."/>
            <person name="Kang Q."/>
            <person name="Ou H."/>
            <person name="Zhou H."/>
            <person name="Pang X."/>
            <person name="Deng Z."/>
            <person name="Tao M."/>
        </authorList>
    </citation>
    <scope>NUCLEOTIDE SEQUENCE</scope>
    <source>
        <strain evidence="2">Sal35</strain>
    </source>
</reference>
<name>A0A0U3TWZ5_STRRO</name>
<proteinExistence type="predicted"/>
<feature type="region of interest" description="Disordered" evidence="1">
    <location>
        <begin position="1"/>
        <end position="29"/>
    </location>
</feature>
<protein>
    <submittedName>
        <fullName evidence="2">Uncharacterized protein</fullName>
    </submittedName>
</protein>
<dbReference type="AlphaFoldDB" id="A0A0U3TWZ5"/>
<dbReference type="EMBL" id="KT362049">
    <property type="protein sequence ID" value="ALV82400.1"/>
    <property type="molecule type" value="Genomic_DNA"/>
</dbReference>
<organism evidence="2">
    <name type="scientific">Streptomyces rochei</name>
    <name type="common">Streptomyces parvullus</name>
    <dbReference type="NCBI Taxonomy" id="1928"/>
    <lineage>
        <taxon>Bacteria</taxon>
        <taxon>Bacillati</taxon>
        <taxon>Actinomycetota</taxon>
        <taxon>Actinomycetes</taxon>
        <taxon>Kitasatosporales</taxon>
        <taxon>Streptomycetaceae</taxon>
        <taxon>Streptomyces</taxon>
        <taxon>Streptomyces rochei group</taxon>
    </lineage>
</organism>
<sequence>MRGGHGAHGHGLGESAVPLPGGDDGQQSVRVHGVDGLHLGEFCAQLLQQRDTGVGAHEVVALRPGHSQIERFEDRVRAVGDAVDADDGHAATTGVVPGELAEGPLDLPLAALDDPLDDDLGTPWHVETGQGCCGDRRRGASQGAGHLVLALVVPHGHPGHDGHHGVVAEGDGDGEVLALLFGLAQMEGDVVHGDGLNRQPVPVDDLEAVGPDVLLAEMAGVLGVAGDDGGLVEVEAAVAVVEAEQGEHGEEVDIVAFLRVLPPRGVLASLRGDREGVPATGELLDLFLDRSVLGQTEGEGVVGPGAVDVEGDPGVGEALDVVEPQGGGVVADAPGGVGSGGQVGFGEDRFGDAQQLTLLLQRAEEFAQVVVSHGCSVEAEGKGWKGVGAHRCPRNAGQEAGRG</sequence>
<evidence type="ECO:0000313" key="2">
    <source>
        <dbReference type="EMBL" id="ALV82400.1"/>
    </source>
</evidence>
<accession>A0A0U3TWZ5</accession>